<feature type="region of interest" description="Disordered" evidence="1">
    <location>
        <begin position="919"/>
        <end position="957"/>
    </location>
</feature>
<dbReference type="InterPro" id="IPR013761">
    <property type="entry name" value="SAM/pointed_sf"/>
</dbReference>
<dbReference type="InterPro" id="IPR001660">
    <property type="entry name" value="SAM"/>
</dbReference>
<dbReference type="AlphaFoldDB" id="A0A8K0GFU2"/>
<feature type="compositionally biased region" description="Polar residues" evidence="1">
    <location>
        <begin position="254"/>
        <end position="272"/>
    </location>
</feature>
<feature type="compositionally biased region" description="Low complexity" evidence="1">
    <location>
        <begin position="754"/>
        <end position="763"/>
    </location>
</feature>
<feature type="compositionally biased region" description="Polar residues" evidence="1">
    <location>
        <begin position="112"/>
        <end position="128"/>
    </location>
</feature>
<feature type="region of interest" description="Disordered" evidence="1">
    <location>
        <begin position="101"/>
        <end position="128"/>
    </location>
</feature>
<name>A0A8K0GFU2_IGNLU</name>
<organism evidence="3 4">
    <name type="scientific">Ignelater luminosus</name>
    <name type="common">Cucubano</name>
    <name type="synonym">Pyrophorus luminosus</name>
    <dbReference type="NCBI Taxonomy" id="2038154"/>
    <lineage>
        <taxon>Eukaryota</taxon>
        <taxon>Metazoa</taxon>
        <taxon>Ecdysozoa</taxon>
        <taxon>Arthropoda</taxon>
        <taxon>Hexapoda</taxon>
        <taxon>Insecta</taxon>
        <taxon>Pterygota</taxon>
        <taxon>Neoptera</taxon>
        <taxon>Endopterygota</taxon>
        <taxon>Coleoptera</taxon>
        <taxon>Polyphaga</taxon>
        <taxon>Elateriformia</taxon>
        <taxon>Elateroidea</taxon>
        <taxon>Elateridae</taxon>
        <taxon>Agrypninae</taxon>
        <taxon>Pyrophorini</taxon>
        <taxon>Ignelater</taxon>
    </lineage>
</organism>
<dbReference type="Gene3D" id="1.10.150.50">
    <property type="entry name" value="Transcription Factor, Ets-1"/>
    <property type="match status" value="1"/>
</dbReference>
<feature type="compositionally biased region" description="Polar residues" evidence="1">
    <location>
        <begin position="187"/>
        <end position="213"/>
    </location>
</feature>
<gene>
    <name evidence="3" type="ORF">ILUMI_03109</name>
</gene>
<dbReference type="Proteomes" id="UP000801492">
    <property type="component" value="Unassembled WGS sequence"/>
</dbReference>
<protein>
    <recommendedName>
        <fullName evidence="2">SAM domain-containing protein</fullName>
    </recommendedName>
</protein>
<feature type="region of interest" description="Disordered" evidence="1">
    <location>
        <begin position="170"/>
        <end position="222"/>
    </location>
</feature>
<evidence type="ECO:0000259" key="2">
    <source>
        <dbReference type="SMART" id="SM00454"/>
    </source>
</evidence>
<dbReference type="OrthoDB" id="8188202at2759"/>
<feature type="compositionally biased region" description="Basic and acidic residues" evidence="1">
    <location>
        <begin position="645"/>
        <end position="656"/>
    </location>
</feature>
<evidence type="ECO:0000313" key="4">
    <source>
        <dbReference type="Proteomes" id="UP000801492"/>
    </source>
</evidence>
<dbReference type="CDD" id="cd09487">
    <property type="entry name" value="SAM_superfamily"/>
    <property type="match status" value="1"/>
</dbReference>
<feature type="region of interest" description="Disordered" evidence="1">
    <location>
        <begin position="332"/>
        <end position="360"/>
    </location>
</feature>
<feature type="domain" description="SAM" evidence="2">
    <location>
        <begin position="1049"/>
        <end position="1113"/>
    </location>
</feature>
<evidence type="ECO:0000256" key="1">
    <source>
        <dbReference type="SAM" id="MobiDB-lite"/>
    </source>
</evidence>
<dbReference type="SMART" id="SM00454">
    <property type="entry name" value="SAM"/>
    <property type="match status" value="1"/>
</dbReference>
<dbReference type="Pfam" id="PF00536">
    <property type="entry name" value="SAM_1"/>
    <property type="match status" value="1"/>
</dbReference>
<keyword evidence="4" id="KW-1185">Reference proteome</keyword>
<feature type="region of interest" description="Disordered" evidence="1">
    <location>
        <begin position="866"/>
        <end position="885"/>
    </location>
</feature>
<feature type="compositionally biased region" description="Basic and acidic residues" evidence="1">
    <location>
        <begin position="574"/>
        <end position="584"/>
    </location>
</feature>
<feature type="region of interest" description="Disordered" evidence="1">
    <location>
        <begin position="243"/>
        <end position="291"/>
    </location>
</feature>
<feature type="compositionally biased region" description="Basic and acidic residues" evidence="1">
    <location>
        <begin position="307"/>
        <end position="318"/>
    </location>
</feature>
<feature type="region of interest" description="Disordered" evidence="1">
    <location>
        <begin position="830"/>
        <end position="852"/>
    </location>
</feature>
<evidence type="ECO:0000313" key="3">
    <source>
        <dbReference type="EMBL" id="KAF2903075.1"/>
    </source>
</evidence>
<feature type="region of interest" description="Disordered" evidence="1">
    <location>
        <begin position="303"/>
        <end position="322"/>
    </location>
</feature>
<feature type="compositionally biased region" description="Low complexity" evidence="1">
    <location>
        <begin position="931"/>
        <end position="942"/>
    </location>
</feature>
<dbReference type="SUPFAM" id="SSF47769">
    <property type="entry name" value="SAM/Pointed domain"/>
    <property type="match status" value="1"/>
</dbReference>
<feature type="region of interest" description="Disordered" evidence="1">
    <location>
        <begin position="532"/>
        <end position="625"/>
    </location>
</feature>
<feature type="compositionally biased region" description="Low complexity" evidence="1">
    <location>
        <begin position="170"/>
        <end position="186"/>
    </location>
</feature>
<dbReference type="EMBL" id="VTPC01001115">
    <property type="protein sequence ID" value="KAF2903075.1"/>
    <property type="molecule type" value="Genomic_DNA"/>
</dbReference>
<sequence length="1120" mass="124997">MQTKNINIEQAPLNNEISPQKMLMVQQASTELVKLDGAPPLPPRTAIIFTPLPAAPKPQVEVDGYGPYKPVPPPKPLPQQSSGCLTPPPYRMPPYPLYSEPNIPGAAGLETPTATSSPANPQGLQTHSSKFPIEREVILSSADKNSKIPILHEYKKRTKGAIAPDVPPKQMAAWTQAQAQMPQQSQILSPDQTHSGHTHSSQQNNIHNGSDQSGLYRASYHAGPDLYNSQNTGAVPRSWQTGADIIRPSPAPRQYQQTEECQSNSQTVTVQIESGKDNTQKESNKSSKSVTKTYHTIKDLISNRFKGGKENPDDKVDETGLNNVTEELRKSVRSIDRLGDEQDDRSSNYKKTAGEQGIYGKPRTEQNLSMQQHHYNQHVIQQHLLAQQASQSRQAIQQYQLNQQFKSQQQNFYPNRQISQARSQEMLTPTGPDQMYYQSSYGSAPQRPVQRYGISQGSEQNYVIMHHSQMNEREIVNERYVDDRRPIAEKRSAQQLERDNLRQKSFEARRAASQPQLACDDELRNDIVDNNAQPQMGQNAVRRGSHGNLVETTRTSHDNDEKDSDDGGFLKRNNSKDRHLKDTNDSCGMKLENNGLEETNPQKDDSSYNDSKVSEALMGSPRKRLEGEIGKIEGVYNIGQKNVRTKNDKDGTKKGAAESGASSDYDKAGQSSSNADSGRGSAAYSSGRRPGGIVHASNESPELHRPATNFKDLYHSGQDSEWVDVVENELRTILEPKLHELSLQGNNVGISNSTLSESISSMTPPLPPLSPGEQSSPNLTPRNSTKYKKHSSLPYGSKPEYGHDNYNKLSKTHAGSIGPGMNTGRWIGSTPQKQRAGKKMDHPGFRGKQAFGFDTTDLTSTTTRSLDLESMLDNPSDSEGDISTTDARAIRKQLESLEGMYSEVLKLLGVKKYMGRYQPSDPRFSKRRYGSMSSLPSSSVSSRPIRDKRRAHEDRKKVKDIRGINKRFQRLESHVVTLARSVAHLSSEMRTQHLMIQEMESIRGEIAALRTQTNMLNVRSQSASRAVHSSKDLPSLTNPTRVKKLTKFFGDEPPLLRLFLRKLGYEKYATVFENERVGMVELPYLSEERLQKMGVPLGPRLRILQEAQISVCKDTTLCIV</sequence>
<feature type="compositionally biased region" description="Polar residues" evidence="1">
    <location>
        <begin position="873"/>
        <end position="885"/>
    </location>
</feature>
<feature type="compositionally biased region" description="Basic and acidic residues" evidence="1">
    <location>
        <begin position="332"/>
        <end position="347"/>
    </location>
</feature>
<feature type="region of interest" description="Disordered" evidence="1">
    <location>
        <begin position="643"/>
        <end position="705"/>
    </location>
</feature>
<feature type="region of interest" description="Disordered" evidence="1">
    <location>
        <begin position="754"/>
        <end position="801"/>
    </location>
</feature>
<reference evidence="3" key="1">
    <citation type="submission" date="2019-08" db="EMBL/GenBank/DDBJ databases">
        <title>The genome of the North American firefly Photinus pyralis.</title>
        <authorList>
            <consortium name="Photinus pyralis genome working group"/>
            <person name="Fallon T.R."/>
            <person name="Sander Lower S.E."/>
            <person name="Weng J.-K."/>
        </authorList>
    </citation>
    <scope>NUCLEOTIDE SEQUENCE</scope>
    <source>
        <strain evidence="3">TRF0915ILg1</strain>
        <tissue evidence="3">Whole body</tissue>
    </source>
</reference>
<proteinExistence type="predicted"/>
<feature type="compositionally biased region" description="Low complexity" evidence="1">
    <location>
        <begin position="675"/>
        <end position="692"/>
    </location>
</feature>
<comment type="caution">
    <text evidence="3">The sequence shown here is derived from an EMBL/GenBank/DDBJ whole genome shotgun (WGS) entry which is preliminary data.</text>
</comment>
<accession>A0A8K0GFU2</accession>
<feature type="region of interest" description="Disordered" evidence="1">
    <location>
        <begin position="59"/>
        <end position="82"/>
    </location>
</feature>
<feature type="compositionally biased region" description="Basic and acidic residues" evidence="1">
    <location>
        <begin position="274"/>
        <end position="285"/>
    </location>
</feature>